<comment type="similarity">
    <text evidence="2 5">Belongs to the acyl-CoA dehydrogenase family.</text>
</comment>
<evidence type="ECO:0000256" key="3">
    <source>
        <dbReference type="ARBA" id="ARBA00022630"/>
    </source>
</evidence>
<dbReference type="Pfam" id="PF02771">
    <property type="entry name" value="Acyl-CoA_dh_N"/>
    <property type="match status" value="1"/>
</dbReference>
<keyword evidence="5" id="KW-0560">Oxidoreductase</keyword>
<evidence type="ECO:0000313" key="9">
    <source>
        <dbReference type="EMBL" id="MCX2941168.1"/>
    </source>
</evidence>
<feature type="domain" description="Acyl-CoA dehydrogenase/oxidase N-terminal" evidence="8">
    <location>
        <begin position="8"/>
        <end position="115"/>
    </location>
</feature>
<evidence type="ECO:0000256" key="2">
    <source>
        <dbReference type="ARBA" id="ARBA00009347"/>
    </source>
</evidence>
<dbReference type="EMBL" id="JAPJDO010000061">
    <property type="protein sequence ID" value="MCX2941168.1"/>
    <property type="molecule type" value="Genomic_DNA"/>
</dbReference>
<comment type="cofactor">
    <cofactor evidence="1 5">
        <name>FAD</name>
        <dbReference type="ChEBI" id="CHEBI:57692"/>
    </cofactor>
</comment>
<proteinExistence type="inferred from homology"/>
<dbReference type="PANTHER" id="PTHR43884:SF40">
    <property type="entry name" value="ACYL-COA DEHYDROGENASE"/>
    <property type="match status" value="1"/>
</dbReference>
<reference evidence="9 10" key="1">
    <citation type="submission" date="2022-11" db="EMBL/GenBank/DDBJ databases">
        <title>Mycobacterium sp. nov.</title>
        <authorList>
            <person name="Papic B."/>
            <person name="Spicic S."/>
            <person name="Duvnjak S."/>
        </authorList>
    </citation>
    <scope>NUCLEOTIDE SEQUENCE [LARGE SCALE GENOMIC DNA]</scope>
    <source>
        <strain evidence="9 10">CVI_P4</strain>
    </source>
</reference>
<evidence type="ECO:0000259" key="8">
    <source>
        <dbReference type="Pfam" id="PF02771"/>
    </source>
</evidence>
<evidence type="ECO:0000256" key="1">
    <source>
        <dbReference type="ARBA" id="ARBA00001974"/>
    </source>
</evidence>
<dbReference type="RefSeq" id="WP_266001076.1">
    <property type="nucleotide sequence ID" value="NZ_JAPJDN010000061.1"/>
</dbReference>
<dbReference type="Gene3D" id="1.20.140.10">
    <property type="entry name" value="Butyryl-CoA Dehydrogenase, subunit A, domain 3"/>
    <property type="match status" value="1"/>
</dbReference>
<dbReference type="InterPro" id="IPR036250">
    <property type="entry name" value="AcylCo_DH-like_C"/>
</dbReference>
<dbReference type="Gene3D" id="2.40.110.10">
    <property type="entry name" value="Butyryl-CoA Dehydrogenase, subunit A, domain 2"/>
    <property type="match status" value="1"/>
</dbReference>
<dbReference type="InterPro" id="IPR009100">
    <property type="entry name" value="AcylCoA_DH/oxidase_NM_dom_sf"/>
</dbReference>
<name>A0ABT3SNY5_9MYCO</name>
<evidence type="ECO:0000256" key="4">
    <source>
        <dbReference type="ARBA" id="ARBA00022827"/>
    </source>
</evidence>
<dbReference type="Pfam" id="PF00441">
    <property type="entry name" value="Acyl-CoA_dh_1"/>
    <property type="match status" value="1"/>
</dbReference>
<dbReference type="InterPro" id="IPR013786">
    <property type="entry name" value="AcylCoA_DH/ox_N"/>
</dbReference>
<evidence type="ECO:0000259" key="7">
    <source>
        <dbReference type="Pfam" id="PF02770"/>
    </source>
</evidence>
<dbReference type="InterPro" id="IPR046373">
    <property type="entry name" value="Acyl-CoA_Oxase/DH_mid-dom_sf"/>
</dbReference>
<dbReference type="InterPro" id="IPR009075">
    <property type="entry name" value="AcylCo_DH/oxidase_C"/>
</dbReference>
<dbReference type="SUPFAM" id="SSF56645">
    <property type="entry name" value="Acyl-CoA dehydrogenase NM domain-like"/>
    <property type="match status" value="1"/>
</dbReference>
<evidence type="ECO:0000259" key="6">
    <source>
        <dbReference type="Pfam" id="PF00441"/>
    </source>
</evidence>
<dbReference type="Pfam" id="PF02770">
    <property type="entry name" value="Acyl-CoA_dh_M"/>
    <property type="match status" value="1"/>
</dbReference>
<gene>
    <name evidence="9" type="ORF">ORI27_31245</name>
</gene>
<dbReference type="Proteomes" id="UP001300745">
    <property type="component" value="Unassembled WGS sequence"/>
</dbReference>
<organism evidence="9 10">
    <name type="scientific">Mycobacterium pinniadriaticum</name>
    <dbReference type="NCBI Taxonomy" id="2994102"/>
    <lineage>
        <taxon>Bacteria</taxon>
        <taxon>Bacillati</taxon>
        <taxon>Actinomycetota</taxon>
        <taxon>Actinomycetes</taxon>
        <taxon>Mycobacteriales</taxon>
        <taxon>Mycobacteriaceae</taxon>
        <taxon>Mycobacterium</taxon>
    </lineage>
</organism>
<dbReference type="PANTHER" id="PTHR43884">
    <property type="entry name" value="ACYL-COA DEHYDROGENASE"/>
    <property type="match status" value="1"/>
</dbReference>
<comment type="caution">
    <text evidence="9">The sequence shown here is derived from an EMBL/GenBank/DDBJ whole genome shotgun (WGS) entry which is preliminary data.</text>
</comment>
<evidence type="ECO:0000256" key="5">
    <source>
        <dbReference type="RuleBase" id="RU362125"/>
    </source>
</evidence>
<sequence>MDEAEFEQALLVVRAFVRDRVVPAEARIEQDDEIPDEFRTISRSMGLFGSAIPVVYGGLGLSMECEVRLAFELGYTTPALRAMFGTNNGIAGQVLLEAGSADQKSDWLPRIASGEVIASFALTEETAGSDPSTLRTSARREGGDWVIDGSKRFITNSPVADVFVVFARTDPDAAAVQGISAFLVERSTPGLSVGPRDKKMGQAGELTADVHFDSVRVPATSMIGGEGEGYSAALRSLGPGRARIAGLCVGMAQRLVDESLDYANHRHQSGRPIGSFQLVQGMLADSQTDLYAGRALALEAARAMDDGSDTRIGPSCAKYFCSEMVGRVADRAVQIHGGSGYIKGVPVERIYRDARLFRLYEGTSQIQQVIIATQSLRLRSSLT</sequence>
<evidence type="ECO:0000313" key="10">
    <source>
        <dbReference type="Proteomes" id="UP001300745"/>
    </source>
</evidence>
<feature type="domain" description="Acyl-CoA dehydrogenase/oxidase C-terminal" evidence="6">
    <location>
        <begin position="227"/>
        <end position="374"/>
    </location>
</feature>
<feature type="domain" description="Acyl-CoA oxidase/dehydrogenase middle" evidence="7">
    <location>
        <begin position="119"/>
        <end position="215"/>
    </location>
</feature>
<keyword evidence="3 5" id="KW-0285">Flavoprotein</keyword>
<dbReference type="InterPro" id="IPR006091">
    <property type="entry name" value="Acyl-CoA_Oxase/DH_mid-dom"/>
</dbReference>
<dbReference type="InterPro" id="IPR037069">
    <property type="entry name" value="AcylCoA_DH/ox_N_sf"/>
</dbReference>
<dbReference type="SUPFAM" id="SSF47203">
    <property type="entry name" value="Acyl-CoA dehydrogenase C-terminal domain-like"/>
    <property type="match status" value="1"/>
</dbReference>
<protein>
    <submittedName>
        <fullName evidence="9">Acyl-CoA dehydrogenase family protein</fullName>
    </submittedName>
</protein>
<dbReference type="Gene3D" id="1.10.540.10">
    <property type="entry name" value="Acyl-CoA dehydrogenase/oxidase, N-terminal domain"/>
    <property type="match status" value="1"/>
</dbReference>
<accession>A0ABT3SNY5</accession>
<keyword evidence="10" id="KW-1185">Reference proteome</keyword>
<keyword evidence="4 5" id="KW-0274">FAD</keyword>